<evidence type="ECO:0000256" key="1">
    <source>
        <dbReference type="ARBA" id="ARBA00004162"/>
    </source>
</evidence>
<keyword evidence="5" id="KW-1003">Cell membrane</keyword>
<evidence type="ECO:0000256" key="2">
    <source>
        <dbReference type="ARBA" id="ARBA00006742"/>
    </source>
</evidence>
<evidence type="ECO:0000256" key="6">
    <source>
        <dbReference type="ARBA" id="ARBA00022692"/>
    </source>
</evidence>
<dbReference type="AlphaFoldDB" id="A0A1P8WLS7"/>
<evidence type="ECO:0000313" key="14">
    <source>
        <dbReference type="Proteomes" id="UP000187735"/>
    </source>
</evidence>
<dbReference type="PANTHER" id="PTHR33909">
    <property type="entry name" value="SEC TRANSLOCON ACCESSORY COMPLEX SUBUNIT YAJC"/>
    <property type="match status" value="1"/>
</dbReference>
<dbReference type="GO" id="GO:0015031">
    <property type="term" value="P:protein transport"/>
    <property type="evidence" value="ECO:0007669"/>
    <property type="project" value="UniProtKB-KW"/>
</dbReference>
<evidence type="ECO:0000256" key="11">
    <source>
        <dbReference type="SAM" id="MobiDB-lite"/>
    </source>
</evidence>
<dbReference type="STRING" id="1891926.Fuma_04648"/>
<dbReference type="KEGG" id="fmr:Fuma_04648"/>
<evidence type="ECO:0000256" key="8">
    <source>
        <dbReference type="ARBA" id="ARBA00022989"/>
    </source>
</evidence>
<evidence type="ECO:0000256" key="7">
    <source>
        <dbReference type="ARBA" id="ARBA00022927"/>
    </source>
</evidence>
<keyword evidence="4" id="KW-0813">Transport</keyword>
<dbReference type="SMART" id="SM01323">
    <property type="entry name" value="YajC"/>
    <property type="match status" value="1"/>
</dbReference>
<feature type="transmembrane region" description="Helical" evidence="12">
    <location>
        <begin position="39"/>
        <end position="58"/>
    </location>
</feature>
<evidence type="ECO:0000256" key="12">
    <source>
        <dbReference type="SAM" id="Phobius"/>
    </source>
</evidence>
<dbReference type="PRINTS" id="PR01853">
    <property type="entry name" value="YAJCTRNLCASE"/>
</dbReference>
<organism evidence="13 14">
    <name type="scientific">Fuerstiella marisgermanici</name>
    <dbReference type="NCBI Taxonomy" id="1891926"/>
    <lineage>
        <taxon>Bacteria</taxon>
        <taxon>Pseudomonadati</taxon>
        <taxon>Planctomycetota</taxon>
        <taxon>Planctomycetia</taxon>
        <taxon>Planctomycetales</taxon>
        <taxon>Planctomycetaceae</taxon>
        <taxon>Fuerstiella</taxon>
    </lineage>
</organism>
<comment type="similarity">
    <text evidence="2">Belongs to the YajC family.</text>
</comment>
<dbReference type="PANTHER" id="PTHR33909:SF1">
    <property type="entry name" value="SEC TRANSLOCON ACCESSORY COMPLEX SUBUNIT YAJC"/>
    <property type="match status" value="1"/>
</dbReference>
<evidence type="ECO:0000256" key="9">
    <source>
        <dbReference type="ARBA" id="ARBA00023010"/>
    </source>
</evidence>
<evidence type="ECO:0000256" key="4">
    <source>
        <dbReference type="ARBA" id="ARBA00022448"/>
    </source>
</evidence>
<dbReference type="EMBL" id="CP017641">
    <property type="protein sequence ID" value="APZ94996.1"/>
    <property type="molecule type" value="Genomic_DNA"/>
</dbReference>
<dbReference type="Pfam" id="PF02699">
    <property type="entry name" value="YajC"/>
    <property type="match status" value="1"/>
</dbReference>
<proteinExistence type="inferred from homology"/>
<dbReference type="Proteomes" id="UP000187735">
    <property type="component" value="Chromosome"/>
</dbReference>
<keyword evidence="9" id="KW-0811">Translocation</keyword>
<dbReference type="InterPro" id="IPR003849">
    <property type="entry name" value="Preprotein_translocase_YajC"/>
</dbReference>
<accession>A0A1P8WLS7</accession>
<comment type="subcellular location">
    <subcellularLocation>
        <location evidence="1">Cell membrane</location>
        <topology evidence="1">Single-pass membrane protein</topology>
    </subcellularLocation>
</comment>
<dbReference type="RefSeq" id="WP_218922273.1">
    <property type="nucleotide sequence ID" value="NZ_CP017641.1"/>
</dbReference>
<keyword evidence="14" id="KW-1185">Reference proteome</keyword>
<dbReference type="GO" id="GO:0005886">
    <property type="term" value="C:plasma membrane"/>
    <property type="evidence" value="ECO:0007669"/>
    <property type="project" value="UniProtKB-SubCell"/>
</dbReference>
<feature type="region of interest" description="Disordered" evidence="11">
    <location>
        <begin position="116"/>
        <end position="136"/>
    </location>
</feature>
<dbReference type="NCBIfam" id="TIGR00739">
    <property type="entry name" value="yajC"/>
    <property type="match status" value="1"/>
</dbReference>
<keyword evidence="7" id="KW-0653">Protein transport</keyword>
<name>A0A1P8WLS7_9PLAN</name>
<evidence type="ECO:0000256" key="10">
    <source>
        <dbReference type="ARBA" id="ARBA00023136"/>
    </source>
</evidence>
<protein>
    <recommendedName>
        <fullName evidence="3">Sec translocon accessory complex subunit YajC</fullName>
    </recommendedName>
</protein>
<keyword evidence="10 12" id="KW-0472">Membrane</keyword>
<evidence type="ECO:0000256" key="3">
    <source>
        <dbReference type="ARBA" id="ARBA00014962"/>
    </source>
</evidence>
<evidence type="ECO:0000313" key="13">
    <source>
        <dbReference type="EMBL" id="APZ94996.1"/>
    </source>
</evidence>
<gene>
    <name evidence="13" type="ORF">Fuma_04648</name>
</gene>
<reference evidence="13 14" key="1">
    <citation type="journal article" date="2016" name="Front. Microbiol.">
        <title>Fuerstia marisgermanicae gen. nov., sp. nov., an Unusual Member of the Phylum Planctomycetes from the German Wadden Sea.</title>
        <authorList>
            <person name="Kohn T."/>
            <person name="Heuer A."/>
            <person name="Jogler M."/>
            <person name="Vollmers J."/>
            <person name="Boedeker C."/>
            <person name="Bunk B."/>
            <person name="Rast P."/>
            <person name="Borchert D."/>
            <person name="Glockner I."/>
            <person name="Freese H.M."/>
            <person name="Klenk H.P."/>
            <person name="Overmann J."/>
            <person name="Kaster A.K."/>
            <person name="Rohde M."/>
            <person name="Wiegand S."/>
            <person name="Jogler C."/>
        </authorList>
    </citation>
    <scope>NUCLEOTIDE SEQUENCE [LARGE SCALE GENOMIC DNA]</scope>
    <source>
        <strain evidence="13 14">NH11</strain>
    </source>
</reference>
<sequence>MSVFDLKFVVIDFLTFAQDAGAPAGGGGAQPGAAEVNPLVQMAPMLIMFAILFYFIVMRPQQREAQKRKDILSALKKNDKVLTIGGIIGTIVDLSNDGQRITLRVDDGTRIKFTRSSIQGPYDEKAEPDSANGNSK</sequence>
<keyword evidence="6 12" id="KW-0812">Transmembrane</keyword>
<evidence type="ECO:0000256" key="5">
    <source>
        <dbReference type="ARBA" id="ARBA00022475"/>
    </source>
</evidence>
<keyword evidence="8 12" id="KW-1133">Transmembrane helix</keyword>